<gene>
    <name evidence="4" type="ORF">QJS04_geneDACA008828</name>
</gene>
<dbReference type="GO" id="GO:0006508">
    <property type="term" value="P:proteolysis"/>
    <property type="evidence" value="ECO:0007669"/>
    <property type="project" value="UniProtKB-KW"/>
</dbReference>
<dbReference type="SUPFAM" id="SSF54001">
    <property type="entry name" value="Cysteine proteinases"/>
    <property type="match status" value="1"/>
</dbReference>
<reference evidence="4" key="2">
    <citation type="submission" date="2023-06" db="EMBL/GenBank/DDBJ databases">
        <authorList>
            <person name="Ma L."/>
            <person name="Liu K.-W."/>
            <person name="Li Z."/>
            <person name="Hsiao Y.-Y."/>
            <person name="Qi Y."/>
            <person name="Fu T."/>
            <person name="Tang G."/>
            <person name="Zhang D."/>
            <person name="Sun W.-H."/>
            <person name="Liu D.-K."/>
            <person name="Li Y."/>
            <person name="Chen G.-Z."/>
            <person name="Liu X.-D."/>
            <person name="Liao X.-Y."/>
            <person name="Jiang Y.-T."/>
            <person name="Yu X."/>
            <person name="Hao Y."/>
            <person name="Huang J."/>
            <person name="Zhao X.-W."/>
            <person name="Ke S."/>
            <person name="Chen Y.-Y."/>
            <person name="Wu W.-L."/>
            <person name="Hsu J.-L."/>
            <person name="Lin Y.-F."/>
            <person name="Huang M.-D."/>
            <person name="Li C.-Y."/>
            <person name="Huang L."/>
            <person name="Wang Z.-W."/>
            <person name="Zhao X."/>
            <person name="Zhong W.-Y."/>
            <person name="Peng D.-H."/>
            <person name="Ahmad S."/>
            <person name="Lan S."/>
            <person name="Zhang J.-S."/>
            <person name="Tsai W.-C."/>
            <person name="Van De Peer Y."/>
            <person name="Liu Z.-J."/>
        </authorList>
    </citation>
    <scope>NUCLEOTIDE SEQUENCE</scope>
    <source>
        <strain evidence="4">SCP</strain>
        <tissue evidence="4">Leaves</tissue>
    </source>
</reference>
<dbReference type="InterPro" id="IPR018200">
    <property type="entry name" value="USP_CS"/>
</dbReference>
<protein>
    <recommendedName>
        <fullName evidence="2">Ubiquitin carboxyl-terminal hydrolase</fullName>
        <ecNumber evidence="2">3.4.19.12</ecNumber>
    </recommendedName>
</protein>
<dbReference type="Pfam" id="PF00443">
    <property type="entry name" value="UCH"/>
    <property type="match status" value="1"/>
</dbReference>
<comment type="function">
    <text evidence="2">Recognizes and hydrolyzes the peptide bond at the C-terminal Gly of ubiquitin. Involved in the processing of poly-ubiquitin precursors as well as that of ubiquitinated proteins.</text>
</comment>
<keyword evidence="2" id="KW-0788">Thiol protease</keyword>
<dbReference type="EC" id="3.4.19.12" evidence="2"/>
<name>A0AAV9AEL4_ACOGR</name>
<keyword evidence="2 4" id="KW-0378">Hydrolase</keyword>
<dbReference type="PROSITE" id="PS00972">
    <property type="entry name" value="USP_1"/>
    <property type="match status" value="1"/>
</dbReference>
<reference evidence="4" key="1">
    <citation type="journal article" date="2023" name="Nat. Commun.">
        <title>Diploid and tetraploid genomes of Acorus and the evolution of monocots.</title>
        <authorList>
            <person name="Ma L."/>
            <person name="Liu K.W."/>
            <person name="Li Z."/>
            <person name="Hsiao Y.Y."/>
            <person name="Qi Y."/>
            <person name="Fu T."/>
            <person name="Tang G.D."/>
            <person name="Zhang D."/>
            <person name="Sun W.H."/>
            <person name="Liu D.K."/>
            <person name="Li Y."/>
            <person name="Chen G.Z."/>
            <person name="Liu X.D."/>
            <person name="Liao X.Y."/>
            <person name="Jiang Y.T."/>
            <person name="Yu X."/>
            <person name="Hao Y."/>
            <person name="Huang J."/>
            <person name="Zhao X.W."/>
            <person name="Ke S."/>
            <person name="Chen Y.Y."/>
            <person name="Wu W.L."/>
            <person name="Hsu J.L."/>
            <person name="Lin Y.F."/>
            <person name="Huang M.D."/>
            <person name="Li C.Y."/>
            <person name="Huang L."/>
            <person name="Wang Z.W."/>
            <person name="Zhao X."/>
            <person name="Zhong W.Y."/>
            <person name="Peng D.H."/>
            <person name="Ahmad S."/>
            <person name="Lan S."/>
            <person name="Zhang J.S."/>
            <person name="Tsai W.C."/>
            <person name="Van de Peer Y."/>
            <person name="Liu Z.J."/>
        </authorList>
    </citation>
    <scope>NUCLEOTIDE SEQUENCE</scope>
    <source>
        <strain evidence="4">SCP</strain>
    </source>
</reference>
<dbReference type="GO" id="GO:0004843">
    <property type="term" value="F:cysteine-type deubiquitinase activity"/>
    <property type="evidence" value="ECO:0007669"/>
    <property type="project" value="UniProtKB-UniRule"/>
</dbReference>
<dbReference type="InterPro" id="IPR038765">
    <property type="entry name" value="Papain-like_cys_pep_sf"/>
</dbReference>
<feature type="domain" description="USP" evidence="3">
    <location>
        <begin position="12"/>
        <end position="307"/>
    </location>
</feature>
<dbReference type="InterPro" id="IPR001394">
    <property type="entry name" value="Peptidase_C19_UCH"/>
</dbReference>
<keyword evidence="2" id="KW-0833">Ubl conjugation pathway</keyword>
<dbReference type="GO" id="GO:0016579">
    <property type="term" value="P:protein deubiquitination"/>
    <property type="evidence" value="ECO:0007669"/>
    <property type="project" value="InterPro"/>
</dbReference>
<dbReference type="Proteomes" id="UP001179952">
    <property type="component" value="Unassembled WGS sequence"/>
</dbReference>
<evidence type="ECO:0000256" key="2">
    <source>
        <dbReference type="RuleBase" id="RU366025"/>
    </source>
</evidence>
<evidence type="ECO:0000259" key="3">
    <source>
        <dbReference type="PROSITE" id="PS50235"/>
    </source>
</evidence>
<organism evidence="4 5">
    <name type="scientific">Acorus gramineus</name>
    <name type="common">Dwarf sweet flag</name>
    <dbReference type="NCBI Taxonomy" id="55184"/>
    <lineage>
        <taxon>Eukaryota</taxon>
        <taxon>Viridiplantae</taxon>
        <taxon>Streptophyta</taxon>
        <taxon>Embryophyta</taxon>
        <taxon>Tracheophyta</taxon>
        <taxon>Spermatophyta</taxon>
        <taxon>Magnoliopsida</taxon>
        <taxon>Liliopsida</taxon>
        <taxon>Acoraceae</taxon>
        <taxon>Acorus</taxon>
    </lineage>
</organism>
<accession>A0AAV9AEL4</accession>
<comment type="caution">
    <text evidence="4">The sequence shown here is derived from an EMBL/GenBank/DDBJ whole genome shotgun (WGS) entry which is preliminary data.</text>
</comment>
<dbReference type="PROSITE" id="PS00973">
    <property type="entry name" value="USP_2"/>
    <property type="match status" value="1"/>
</dbReference>
<sequence>MSLPLLPLQTGAGYENLGNTCYMNAVLQCLTHMSPLLERLFHSFDHDQRPCPFRYQNFCSVCALRDLVKKSIAFSGSSISPKDFFNNLQTICPSFRYFEQQDAHEFLTRLLDNLRVCSSLDSDLVTPVFEGHLKSQIKCSNCGHITENAEATRDLILPIEGCFNLQHAIERFMVERFDFELSCDVCKKMVFKEKRLIFDRAPLVAAFSLNRFKFNPTSIEKIDDFIPFPLELNLQPFLGEAQENNEELQYNLYALVVHDGYYGSGHYMCYIRPSPNSWFRLNDEQVCEVPEEFVLHQPAYLFFYTRNDTPWFSNLIETMKDKGQLGDYVSSPISVLEVTENAFETPQSVRLSDHCSNSDNDQTTFTESVWGNDEKNSISLSHGGNNIFSGSNSDPKFLVMAALDEADSEEVVFSLEGVSHSGRSEIEAVSTATDAMYGTTPFTPVPSKSFTDLLNENLLDDTDIRPSTPSAPSSSYTHLFTDEPLEKGEEGTYHYQNMGRKWKSEARELKRPAKRAFSYGPSTRGLNSVMRGMPANRRLSLMSHLPASGGGGPCKRKR</sequence>
<keyword evidence="5" id="KW-1185">Reference proteome</keyword>
<proteinExistence type="inferred from homology"/>
<evidence type="ECO:0000256" key="1">
    <source>
        <dbReference type="ARBA" id="ARBA00009085"/>
    </source>
</evidence>
<evidence type="ECO:0000313" key="5">
    <source>
        <dbReference type="Proteomes" id="UP001179952"/>
    </source>
</evidence>
<comment type="similarity">
    <text evidence="1 2">Belongs to the peptidase C19 family.</text>
</comment>
<evidence type="ECO:0000313" key="4">
    <source>
        <dbReference type="EMBL" id="KAK1262629.1"/>
    </source>
</evidence>
<dbReference type="GO" id="GO:0005634">
    <property type="term" value="C:nucleus"/>
    <property type="evidence" value="ECO:0007669"/>
    <property type="project" value="TreeGrafter"/>
</dbReference>
<dbReference type="EMBL" id="JAUJYN010000010">
    <property type="protein sequence ID" value="KAK1262629.1"/>
    <property type="molecule type" value="Genomic_DNA"/>
</dbReference>
<dbReference type="GO" id="GO:0005829">
    <property type="term" value="C:cytosol"/>
    <property type="evidence" value="ECO:0007669"/>
    <property type="project" value="TreeGrafter"/>
</dbReference>
<comment type="catalytic activity">
    <reaction evidence="2">
        <text>Thiol-dependent hydrolysis of ester, thioester, amide, peptide and isopeptide bonds formed by the C-terminal Gly of ubiquitin (a 76-residue protein attached to proteins as an intracellular targeting signal).</text>
        <dbReference type="EC" id="3.4.19.12"/>
    </reaction>
</comment>
<dbReference type="PANTHER" id="PTHR24006:SF747">
    <property type="entry name" value="UBIQUITIN CARBOXYL-TERMINAL HYDROLASE 20"/>
    <property type="match status" value="1"/>
</dbReference>
<dbReference type="InterPro" id="IPR028889">
    <property type="entry name" value="USP"/>
</dbReference>
<dbReference type="InterPro" id="IPR050164">
    <property type="entry name" value="Peptidase_C19"/>
</dbReference>
<keyword evidence="2" id="KW-0645">Protease</keyword>
<dbReference type="Gene3D" id="3.90.70.10">
    <property type="entry name" value="Cysteine proteinases"/>
    <property type="match status" value="1"/>
</dbReference>
<dbReference type="PROSITE" id="PS50235">
    <property type="entry name" value="USP_3"/>
    <property type="match status" value="1"/>
</dbReference>
<dbReference type="AlphaFoldDB" id="A0AAV9AEL4"/>
<dbReference type="PANTHER" id="PTHR24006">
    <property type="entry name" value="UBIQUITIN CARBOXYL-TERMINAL HYDROLASE"/>
    <property type="match status" value="1"/>
</dbReference>